<dbReference type="GO" id="GO:0003824">
    <property type="term" value="F:catalytic activity"/>
    <property type="evidence" value="ECO:0007669"/>
    <property type="project" value="InterPro"/>
</dbReference>
<dbReference type="GO" id="GO:0005975">
    <property type="term" value="P:carbohydrate metabolic process"/>
    <property type="evidence" value="ECO:0007669"/>
    <property type="project" value="InterPro"/>
</dbReference>
<evidence type="ECO:0008006" key="2">
    <source>
        <dbReference type="Google" id="ProtNLM"/>
    </source>
</evidence>
<sequence>VACTALDEVLGSKGQGKFKSRRTFDYKVINPFPKSRRSIAYLPVDFWESAILKQSFRVVDRIGNIYPFQVSDIPRGQTIGIVLDLDGGEEREFSLEFGNYPINDIPVGETKNFFENEYYRIQWSPNKGIYSFINRATDNEILDQNGPALCTPVYQIFPNEKGDAAGLMLRAAAGLSLMSRPRKIPKDVVTFGKLKIIQKRTQAQLYSTWNFIYEVPGASQFSVELTFFNDLAYFDIAVRMNKDHV</sequence>
<reference evidence="1" key="1">
    <citation type="journal article" date="2014" name="Front. Microbiol.">
        <title>High frequency of phylogenetically diverse reductive dehalogenase-homologous genes in deep subseafloor sedimentary metagenomes.</title>
        <authorList>
            <person name="Kawai M."/>
            <person name="Futagami T."/>
            <person name="Toyoda A."/>
            <person name="Takaki Y."/>
            <person name="Nishi S."/>
            <person name="Hori S."/>
            <person name="Arai W."/>
            <person name="Tsubouchi T."/>
            <person name="Morono Y."/>
            <person name="Uchiyama I."/>
            <person name="Ito T."/>
            <person name="Fujiyama A."/>
            <person name="Inagaki F."/>
            <person name="Takami H."/>
        </authorList>
    </citation>
    <scope>NUCLEOTIDE SEQUENCE</scope>
    <source>
        <strain evidence="1">Expedition CK06-06</strain>
    </source>
</reference>
<dbReference type="AlphaFoldDB" id="X0YII4"/>
<evidence type="ECO:0000313" key="1">
    <source>
        <dbReference type="EMBL" id="GAG36631.1"/>
    </source>
</evidence>
<name>X0YII4_9ZZZZ</name>
<protein>
    <recommendedName>
        <fullName evidence="2">Glycosyl hydrolase family 38 C-terminal domain-containing protein</fullName>
    </recommendedName>
</protein>
<dbReference type="EMBL" id="BARS01047126">
    <property type="protein sequence ID" value="GAG36631.1"/>
    <property type="molecule type" value="Genomic_DNA"/>
</dbReference>
<dbReference type="SUPFAM" id="SSF74650">
    <property type="entry name" value="Galactose mutarotase-like"/>
    <property type="match status" value="1"/>
</dbReference>
<dbReference type="GO" id="GO:0030246">
    <property type="term" value="F:carbohydrate binding"/>
    <property type="evidence" value="ECO:0007669"/>
    <property type="project" value="InterPro"/>
</dbReference>
<dbReference type="InterPro" id="IPR011013">
    <property type="entry name" value="Gal_mutarotase_sf_dom"/>
</dbReference>
<accession>X0YII4</accession>
<organism evidence="1">
    <name type="scientific">marine sediment metagenome</name>
    <dbReference type="NCBI Taxonomy" id="412755"/>
    <lineage>
        <taxon>unclassified sequences</taxon>
        <taxon>metagenomes</taxon>
        <taxon>ecological metagenomes</taxon>
    </lineage>
</organism>
<gene>
    <name evidence="1" type="ORF">S01H1_70829</name>
</gene>
<comment type="caution">
    <text evidence="1">The sequence shown here is derived from an EMBL/GenBank/DDBJ whole genome shotgun (WGS) entry which is preliminary data.</text>
</comment>
<feature type="non-terminal residue" evidence="1">
    <location>
        <position position="1"/>
    </location>
</feature>
<feature type="non-terminal residue" evidence="1">
    <location>
        <position position="245"/>
    </location>
</feature>
<proteinExistence type="predicted"/>